<evidence type="ECO:0000256" key="3">
    <source>
        <dbReference type="ARBA" id="ARBA00022603"/>
    </source>
</evidence>
<evidence type="ECO:0000256" key="2">
    <source>
        <dbReference type="ARBA" id="ARBA00012534"/>
    </source>
</evidence>
<evidence type="ECO:0000256" key="4">
    <source>
        <dbReference type="ARBA" id="ARBA00022679"/>
    </source>
</evidence>
<dbReference type="InterPro" id="IPR022642">
    <property type="entry name" value="CheR_C"/>
</dbReference>
<dbReference type="SMART" id="SM00138">
    <property type="entry name" value="MeTrc"/>
    <property type="match status" value="1"/>
</dbReference>
<sequence>MSLEQFRRLRDFIYEKTGIYFPDSKLYFMERRLHQRMEALDIYDLNMYYSMLRYENNGGELQAFIELLTVNETYFFREFNQLKCFAEEVLPEIVRRERGPLTFWSAGCSTGEEAYTLAIILSEMLGPENLARCKIVATDIDNKVLAFARKGCYGDRSTRHLPAPYLERYFEKGGFELRVKDELRSLVEFRRMNLIDPDEMRDIRDVDVIFCRNVLIYFDDQSRRQVALDFYQSIKAGGYVFLGHSESMSRITSIFQLCRFQNAIIYQKQPAR</sequence>
<dbReference type="GO" id="GO:0008983">
    <property type="term" value="F:protein-glutamate O-methyltransferase activity"/>
    <property type="evidence" value="ECO:0007669"/>
    <property type="project" value="UniProtKB-EC"/>
</dbReference>
<proteinExistence type="predicted"/>
<dbReference type="PROSITE" id="PS50123">
    <property type="entry name" value="CHER"/>
    <property type="match status" value="1"/>
</dbReference>
<keyword evidence="3 7" id="KW-0489">Methyltransferase</keyword>
<protein>
    <recommendedName>
        <fullName evidence="2">protein-glutamate O-methyltransferase</fullName>
        <ecNumber evidence="2">2.1.1.80</ecNumber>
    </recommendedName>
</protein>
<dbReference type="PIRSF" id="PIRSF000410">
    <property type="entry name" value="CheR"/>
    <property type="match status" value="1"/>
</dbReference>
<dbReference type="EMBL" id="VCIW01000021">
    <property type="protein sequence ID" value="TLS49511.1"/>
    <property type="molecule type" value="Genomic_DNA"/>
</dbReference>
<dbReference type="SUPFAM" id="SSF47757">
    <property type="entry name" value="Chemotaxis receptor methyltransferase CheR, N-terminal domain"/>
    <property type="match status" value="1"/>
</dbReference>
<dbReference type="CDD" id="cd02440">
    <property type="entry name" value="AdoMet_MTases"/>
    <property type="match status" value="1"/>
</dbReference>
<dbReference type="Pfam" id="PF03705">
    <property type="entry name" value="CheR_N"/>
    <property type="match status" value="1"/>
</dbReference>
<comment type="caution">
    <text evidence="7">The sequence shown here is derived from an EMBL/GenBank/DDBJ whole genome shotgun (WGS) entry which is preliminary data.</text>
</comment>
<gene>
    <name evidence="7" type="ORF">FE782_25580</name>
</gene>
<dbReference type="InterPro" id="IPR029063">
    <property type="entry name" value="SAM-dependent_MTases_sf"/>
</dbReference>
<dbReference type="InterPro" id="IPR026024">
    <property type="entry name" value="Chemotaxis_MeTrfase_CheR"/>
</dbReference>
<evidence type="ECO:0000313" key="7">
    <source>
        <dbReference type="EMBL" id="TLS49511.1"/>
    </source>
</evidence>
<evidence type="ECO:0000256" key="1">
    <source>
        <dbReference type="ARBA" id="ARBA00001541"/>
    </source>
</evidence>
<evidence type="ECO:0000259" key="6">
    <source>
        <dbReference type="PROSITE" id="PS50123"/>
    </source>
</evidence>
<dbReference type="PANTHER" id="PTHR24422:SF10">
    <property type="entry name" value="CHEMOTAXIS PROTEIN METHYLTRANSFERASE 2"/>
    <property type="match status" value="1"/>
</dbReference>
<dbReference type="Gene3D" id="3.40.50.150">
    <property type="entry name" value="Vaccinia Virus protein VP39"/>
    <property type="match status" value="1"/>
</dbReference>
<dbReference type="AlphaFoldDB" id="A0A5R9G146"/>
<evidence type="ECO:0000256" key="5">
    <source>
        <dbReference type="ARBA" id="ARBA00022691"/>
    </source>
</evidence>
<dbReference type="Gene3D" id="1.10.155.10">
    <property type="entry name" value="Chemotaxis receptor methyltransferase CheR, N-terminal domain"/>
    <property type="match status" value="1"/>
</dbReference>
<keyword evidence="5" id="KW-0949">S-adenosyl-L-methionine</keyword>
<dbReference type="InterPro" id="IPR036804">
    <property type="entry name" value="CheR_N_sf"/>
</dbReference>
<dbReference type="OrthoDB" id="9816309at2"/>
<dbReference type="PANTHER" id="PTHR24422">
    <property type="entry name" value="CHEMOTAXIS PROTEIN METHYLTRANSFERASE"/>
    <property type="match status" value="1"/>
</dbReference>
<organism evidence="7 8">
    <name type="scientific">Paenibacillus antri</name>
    <dbReference type="NCBI Taxonomy" id="2582848"/>
    <lineage>
        <taxon>Bacteria</taxon>
        <taxon>Bacillati</taxon>
        <taxon>Bacillota</taxon>
        <taxon>Bacilli</taxon>
        <taxon>Bacillales</taxon>
        <taxon>Paenibacillaceae</taxon>
        <taxon>Paenibacillus</taxon>
    </lineage>
</organism>
<dbReference type="InterPro" id="IPR050903">
    <property type="entry name" value="Bact_Chemotaxis_MeTrfase"/>
</dbReference>
<keyword evidence="4 7" id="KW-0808">Transferase</keyword>
<name>A0A5R9G146_9BACL</name>
<evidence type="ECO:0000313" key="8">
    <source>
        <dbReference type="Proteomes" id="UP000309676"/>
    </source>
</evidence>
<dbReference type="SUPFAM" id="SSF53335">
    <property type="entry name" value="S-adenosyl-L-methionine-dependent methyltransferases"/>
    <property type="match status" value="1"/>
</dbReference>
<keyword evidence="8" id="KW-1185">Reference proteome</keyword>
<dbReference type="GO" id="GO:0032259">
    <property type="term" value="P:methylation"/>
    <property type="evidence" value="ECO:0007669"/>
    <property type="project" value="UniProtKB-KW"/>
</dbReference>
<dbReference type="InterPro" id="IPR022641">
    <property type="entry name" value="CheR_N"/>
</dbReference>
<comment type="catalytic activity">
    <reaction evidence="1">
        <text>L-glutamyl-[protein] + S-adenosyl-L-methionine = [protein]-L-glutamate 5-O-methyl ester + S-adenosyl-L-homocysteine</text>
        <dbReference type="Rhea" id="RHEA:24452"/>
        <dbReference type="Rhea" id="RHEA-COMP:10208"/>
        <dbReference type="Rhea" id="RHEA-COMP:10311"/>
        <dbReference type="ChEBI" id="CHEBI:29973"/>
        <dbReference type="ChEBI" id="CHEBI:57856"/>
        <dbReference type="ChEBI" id="CHEBI:59789"/>
        <dbReference type="ChEBI" id="CHEBI:82795"/>
        <dbReference type="EC" id="2.1.1.80"/>
    </reaction>
</comment>
<dbReference type="Proteomes" id="UP000309676">
    <property type="component" value="Unassembled WGS sequence"/>
</dbReference>
<feature type="domain" description="CheR-type methyltransferase" evidence="6">
    <location>
        <begin position="1"/>
        <end position="261"/>
    </location>
</feature>
<dbReference type="EC" id="2.1.1.80" evidence="2"/>
<dbReference type="InterPro" id="IPR000780">
    <property type="entry name" value="CheR_MeTrfase"/>
</dbReference>
<accession>A0A5R9G146</accession>
<dbReference type="Pfam" id="PF01739">
    <property type="entry name" value="CheR"/>
    <property type="match status" value="1"/>
</dbReference>
<dbReference type="PRINTS" id="PR00996">
    <property type="entry name" value="CHERMTFRASE"/>
</dbReference>
<reference evidence="7 8" key="1">
    <citation type="submission" date="2019-05" db="EMBL/GenBank/DDBJ databases">
        <authorList>
            <person name="Narsing Rao M.P."/>
            <person name="Li W.J."/>
        </authorList>
    </citation>
    <scope>NUCLEOTIDE SEQUENCE [LARGE SCALE GENOMIC DNA]</scope>
    <source>
        <strain evidence="7 8">SYSU_K30003</strain>
    </source>
</reference>